<gene>
    <name evidence="8" type="ORF">B4U80_13754</name>
</gene>
<dbReference type="GO" id="GO:0003677">
    <property type="term" value="F:DNA binding"/>
    <property type="evidence" value="ECO:0007669"/>
    <property type="project" value="UniProtKB-UniRule"/>
</dbReference>
<organism evidence="8 9">
    <name type="scientific">Leptotrombidium deliense</name>
    <dbReference type="NCBI Taxonomy" id="299467"/>
    <lineage>
        <taxon>Eukaryota</taxon>
        <taxon>Metazoa</taxon>
        <taxon>Ecdysozoa</taxon>
        <taxon>Arthropoda</taxon>
        <taxon>Chelicerata</taxon>
        <taxon>Arachnida</taxon>
        <taxon>Acari</taxon>
        <taxon>Acariformes</taxon>
        <taxon>Trombidiformes</taxon>
        <taxon>Prostigmata</taxon>
        <taxon>Anystina</taxon>
        <taxon>Parasitengona</taxon>
        <taxon>Trombiculoidea</taxon>
        <taxon>Trombiculidae</taxon>
        <taxon>Leptotrombidium</taxon>
    </lineage>
</organism>
<dbReference type="InterPro" id="IPR008967">
    <property type="entry name" value="p53-like_TF_DNA-bd_sf"/>
</dbReference>
<proteinExistence type="predicted"/>
<dbReference type="InterPro" id="IPR046360">
    <property type="entry name" value="T-box_DNA-bd"/>
</dbReference>
<dbReference type="GO" id="GO:0045893">
    <property type="term" value="P:positive regulation of DNA-templated transcription"/>
    <property type="evidence" value="ECO:0007669"/>
    <property type="project" value="InterPro"/>
</dbReference>
<dbReference type="OrthoDB" id="7442607at2759"/>
<dbReference type="Gene3D" id="2.60.40.820">
    <property type="entry name" value="Transcription factor, T-box"/>
    <property type="match status" value="1"/>
</dbReference>
<dbReference type="VEuPathDB" id="VectorBase:LDEU005397"/>
<dbReference type="GO" id="GO:0005634">
    <property type="term" value="C:nucleus"/>
    <property type="evidence" value="ECO:0007669"/>
    <property type="project" value="UniProtKB-SubCell"/>
</dbReference>
<feature type="region of interest" description="Disordered" evidence="6">
    <location>
        <begin position="1"/>
        <end position="29"/>
    </location>
</feature>
<keyword evidence="9" id="KW-1185">Reference proteome</keyword>
<dbReference type="STRING" id="299467.A0A443SGI4"/>
<evidence type="ECO:0000313" key="9">
    <source>
        <dbReference type="Proteomes" id="UP000288716"/>
    </source>
</evidence>
<sequence>MENPLETASSSLASSNSAMHSSHSSDELKSQCAIQVNDNCTNDKYDEERRLPLHRKLWTVKATLESKCLWDEFNELGTEMIVTKAGRNKN</sequence>
<keyword evidence="1" id="KW-0805">Transcription regulation</keyword>
<reference evidence="8 9" key="1">
    <citation type="journal article" date="2018" name="Gigascience">
        <title>Genomes of trombidid mites reveal novel predicted allergens and laterally-transferred genes associated with secondary metabolism.</title>
        <authorList>
            <person name="Dong X."/>
            <person name="Chaisiri K."/>
            <person name="Xia D."/>
            <person name="Armstrong S.D."/>
            <person name="Fang Y."/>
            <person name="Donnelly M.J."/>
            <person name="Kadowaki T."/>
            <person name="McGarry J.W."/>
            <person name="Darby A.C."/>
            <person name="Makepeace B.L."/>
        </authorList>
    </citation>
    <scope>NUCLEOTIDE SEQUENCE [LARGE SCALE GENOMIC DNA]</scope>
    <source>
        <strain evidence="8">UoL-UT</strain>
    </source>
</reference>
<dbReference type="InterPro" id="IPR036960">
    <property type="entry name" value="T-box_sf"/>
</dbReference>
<accession>A0A443SGI4</accession>
<dbReference type="SUPFAM" id="SSF49417">
    <property type="entry name" value="p53-like transcription factors"/>
    <property type="match status" value="1"/>
</dbReference>
<dbReference type="AlphaFoldDB" id="A0A443SGI4"/>
<keyword evidence="2 5" id="KW-0238">DNA-binding</keyword>
<name>A0A443SGI4_9ACAR</name>
<comment type="caution">
    <text evidence="8">The sequence shown here is derived from an EMBL/GenBank/DDBJ whole genome shotgun (WGS) entry which is preliminary data.</text>
</comment>
<dbReference type="GO" id="GO:0003700">
    <property type="term" value="F:DNA-binding transcription factor activity"/>
    <property type="evidence" value="ECO:0007669"/>
    <property type="project" value="InterPro"/>
</dbReference>
<protein>
    <submittedName>
        <fullName evidence="8">T-box transcription factor TBX1-like protein</fullName>
    </submittedName>
</protein>
<evidence type="ECO:0000313" key="8">
    <source>
        <dbReference type="EMBL" id="RWS26643.1"/>
    </source>
</evidence>
<dbReference type="Proteomes" id="UP000288716">
    <property type="component" value="Unassembled WGS sequence"/>
</dbReference>
<feature type="domain" description="T-box" evidence="7">
    <location>
        <begin position="64"/>
        <end position="90"/>
    </location>
</feature>
<evidence type="ECO:0000256" key="3">
    <source>
        <dbReference type="ARBA" id="ARBA00023163"/>
    </source>
</evidence>
<feature type="compositionally biased region" description="Low complexity" evidence="6">
    <location>
        <begin position="8"/>
        <end position="22"/>
    </location>
</feature>
<dbReference type="GO" id="GO:0006357">
    <property type="term" value="P:regulation of transcription by RNA polymerase II"/>
    <property type="evidence" value="ECO:0007669"/>
    <property type="project" value="UniProtKB-ARBA"/>
</dbReference>
<dbReference type="Pfam" id="PF00907">
    <property type="entry name" value="T-box"/>
    <property type="match status" value="1"/>
</dbReference>
<dbReference type="PROSITE" id="PS50252">
    <property type="entry name" value="TBOX_3"/>
    <property type="match status" value="1"/>
</dbReference>
<dbReference type="EMBL" id="NCKV01002592">
    <property type="protein sequence ID" value="RWS26643.1"/>
    <property type="molecule type" value="Genomic_DNA"/>
</dbReference>
<evidence type="ECO:0000256" key="1">
    <source>
        <dbReference type="ARBA" id="ARBA00023015"/>
    </source>
</evidence>
<keyword evidence="3" id="KW-0804">Transcription</keyword>
<evidence type="ECO:0000256" key="5">
    <source>
        <dbReference type="PROSITE-ProRule" id="PRU00201"/>
    </source>
</evidence>
<comment type="subcellular location">
    <subcellularLocation>
        <location evidence="5">Nucleus</location>
    </subcellularLocation>
</comment>
<comment type="caution">
    <text evidence="5">Lacks conserved residue(s) required for the propagation of feature annotation.</text>
</comment>
<evidence type="ECO:0000256" key="4">
    <source>
        <dbReference type="ARBA" id="ARBA00023242"/>
    </source>
</evidence>
<keyword evidence="4 5" id="KW-0539">Nucleus</keyword>
<evidence type="ECO:0000256" key="2">
    <source>
        <dbReference type="ARBA" id="ARBA00023125"/>
    </source>
</evidence>
<evidence type="ECO:0000259" key="7">
    <source>
        <dbReference type="PROSITE" id="PS50252"/>
    </source>
</evidence>
<evidence type="ECO:0000256" key="6">
    <source>
        <dbReference type="SAM" id="MobiDB-lite"/>
    </source>
</evidence>